<dbReference type="KEGG" id="sphj:BSL82_08515"/>
<organism evidence="2 3">
    <name type="scientific">Tardibacter chloracetimidivorans</name>
    <dbReference type="NCBI Taxonomy" id="1921510"/>
    <lineage>
        <taxon>Bacteria</taxon>
        <taxon>Pseudomonadati</taxon>
        <taxon>Pseudomonadota</taxon>
        <taxon>Alphaproteobacteria</taxon>
        <taxon>Sphingomonadales</taxon>
        <taxon>Sphingomonadaceae</taxon>
        <taxon>Tardibacter</taxon>
    </lineage>
</organism>
<reference evidence="3" key="1">
    <citation type="submission" date="2016-11" db="EMBL/GenBank/DDBJ databases">
        <title>Complete Genome Sequence of alachlor-degrading Sphingomonas sp. strain JJ-A5.</title>
        <authorList>
            <person name="Lee H."/>
            <person name="Ka J.-O."/>
        </authorList>
    </citation>
    <scope>NUCLEOTIDE SEQUENCE [LARGE SCALE GENOMIC DNA]</scope>
    <source>
        <strain evidence="3">JJ-A5</strain>
    </source>
</reference>
<evidence type="ECO:0000313" key="3">
    <source>
        <dbReference type="Proteomes" id="UP000182063"/>
    </source>
</evidence>
<feature type="domain" description="SnoaL-like" evidence="1">
    <location>
        <begin position="2"/>
        <end position="126"/>
    </location>
</feature>
<accession>A0A1L3ZUV2</accession>
<name>A0A1L3ZUV2_9SPHN</name>
<gene>
    <name evidence="2" type="ORF">BSL82_08515</name>
</gene>
<dbReference type="STRING" id="1921510.BSL82_08515"/>
<evidence type="ECO:0000259" key="1">
    <source>
        <dbReference type="Pfam" id="PF13577"/>
    </source>
</evidence>
<keyword evidence="3" id="KW-1185">Reference proteome</keyword>
<dbReference type="AlphaFoldDB" id="A0A1L3ZUV2"/>
<proteinExistence type="predicted"/>
<dbReference type="Pfam" id="PF13577">
    <property type="entry name" value="SnoaL_4"/>
    <property type="match status" value="1"/>
</dbReference>
<dbReference type="InterPro" id="IPR037401">
    <property type="entry name" value="SnoaL-like"/>
</dbReference>
<sequence>MSLDDREDIRSRLILYGFAVDSLRWDLFDEIFASEGLHVRHGEREPWTDLAMFKNDFEIFHRIFDSTRHSMSNFIIELNGDTARSITYGQYRLVRSGAEGGDYWYGEGWYEDEHVRTSKGWRLRKRQSRQVYREGNDAIGSNTGVRFLHKTSSLQHSPHARSLQPLKGWADQWA</sequence>
<protein>
    <recommendedName>
        <fullName evidence="1">SnoaL-like domain-containing protein</fullName>
    </recommendedName>
</protein>
<evidence type="ECO:0000313" key="2">
    <source>
        <dbReference type="EMBL" id="API59349.1"/>
    </source>
</evidence>
<dbReference type="EMBL" id="CP018221">
    <property type="protein sequence ID" value="API59349.1"/>
    <property type="molecule type" value="Genomic_DNA"/>
</dbReference>
<dbReference type="InterPro" id="IPR032710">
    <property type="entry name" value="NTF2-like_dom_sf"/>
</dbReference>
<dbReference type="RefSeq" id="WP_072596893.1">
    <property type="nucleotide sequence ID" value="NZ_CP018221.1"/>
</dbReference>
<dbReference type="OrthoDB" id="2860904at2"/>
<dbReference type="SUPFAM" id="SSF54427">
    <property type="entry name" value="NTF2-like"/>
    <property type="match status" value="1"/>
</dbReference>
<dbReference type="Gene3D" id="3.10.450.50">
    <property type="match status" value="1"/>
</dbReference>
<dbReference type="Proteomes" id="UP000182063">
    <property type="component" value="Chromosome"/>
</dbReference>